<evidence type="ECO:0000256" key="1">
    <source>
        <dbReference type="ARBA" id="ARBA00005775"/>
    </source>
</evidence>
<dbReference type="SUPFAM" id="SSF48371">
    <property type="entry name" value="ARM repeat"/>
    <property type="match status" value="2"/>
</dbReference>
<dbReference type="Pfam" id="PF02854">
    <property type="entry name" value="MIF4G"/>
    <property type="match status" value="1"/>
</dbReference>
<evidence type="ECO:0000256" key="4">
    <source>
        <dbReference type="SAM" id="MobiDB-lite"/>
    </source>
</evidence>
<dbReference type="PROSITE" id="PS51366">
    <property type="entry name" value="MI"/>
    <property type="match status" value="1"/>
</dbReference>
<dbReference type="GO" id="GO:0003729">
    <property type="term" value="F:mRNA binding"/>
    <property type="evidence" value="ECO:0007669"/>
    <property type="project" value="TreeGrafter"/>
</dbReference>
<gene>
    <name evidence="6" type="ORF">BDN70DRAFT_368512</name>
</gene>
<dbReference type="Proteomes" id="UP000807469">
    <property type="component" value="Unassembled WGS sequence"/>
</dbReference>
<evidence type="ECO:0000259" key="5">
    <source>
        <dbReference type="PROSITE" id="PS51366"/>
    </source>
</evidence>
<comment type="similarity">
    <text evidence="1">Belongs to the eukaryotic initiation factor 4G family.</text>
</comment>
<evidence type="ECO:0000313" key="6">
    <source>
        <dbReference type="EMBL" id="KAF9486002.1"/>
    </source>
</evidence>
<evidence type="ECO:0000313" key="7">
    <source>
        <dbReference type="Proteomes" id="UP000807469"/>
    </source>
</evidence>
<dbReference type="Pfam" id="PF12152">
    <property type="entry name" value="eIF_4G1"/>
    <property type="match status" value="2"/>
</dbReference>
<comment type="caution">
    <text evidence="6">The sequence shown here is derived from an EMBL/GenBank/DDBJ whole genome shotgun (WGS) entry which is preliminary data.</text>
</comment>
<accession>A0A9P5ZEL6</accession>
<dbReference type="AlphaFoldDB" id="A0A9P5ZEL6"/>
<dbReference type="OrthoDB" id="514777at2759"/>
<keyword evidence="3" id="KW-0648">Protein biosynthesis</keyword>
<dbReference type="SUPFAM" id="SSF101489">
    <property type="entry name" value="Eukaryotic initiation factor 4f subunit eIF4g, eIF4e-binding domain"/>
    <property type="match status" value="2"/>
</dbReference>
<dbReference type="SMART" id="SM00543">
    <property type="entry name" value="MIF4G"/>
    <property type="match status" value="1"/>
</dbReference>
<dbReference type="InterPro" id="IPR036211">
    <property type="entry name" value="eIF4G_eIF4E-bd_sf"/>
</dbReference>
<dbReference type="GO" id="GO:0016281">
    <property type="term" value="C:eukaryotic translation initiation factor 4F complex"/>
    <property type="evidence" value="ECO:0007669"/>
    <property type="project" value="TreeGrafter"/>
</dbReference>
<organism evidence="6 7">
    <name type="scientific">Pholiota conissans</name>
    <dbReference type="NCBI Taxonomy" id="109636"/>
    <lineage>
        <taxon>Eukaryota</taxon>
        <taxon>Fungi</taxon>
        <taxon>Dikarya</taxon>
        <taxon>Basidiomycota</taxon>
        <taxon>Agaricomycotina</taxon>
        <taxon>Agaricomycetes</taxon>
        <taxon>Agaricomycetidae</taxon>
        <taxon>Agaricales</taxon>
        <taxon>Agaricineae</taxon>
        <taxon>Strophariaceae</taxon>
        <taxon>Pholiota</taxon>
    </lineage>
</organism>
<name>A0A9P5ZEL6_9AGAR</name>
<dbReference type="InterPro" id="IPR016024">
    <property type="entry name" value="ARM-type_fold"/>
</dbReference>
<dbReference type="InterPro" id="IPR003890">
    <property type="entry name" value="MIF4G-like_typ-3"/>
</dbReference>
<feature type="compositionally biased region" description="Low complexity" evidence="4">
    <location>
        <begin position="167"/>
        <end position="177"/>
    </location>
</feature>
<feature type="region of interest" description="Disordered" evidence="4">
    <location>
        <begin position="87"/>
        <end position="186"/>
    </location>
</feature>
<dbReference type="GO" id="GO:0003743">
    <property type="term" value="F:translation initiation factor activity"/>
    <property type="evidence" value="ECO:0007669"/>
    <property type="project" value="UniProtKB-KW"/>
</dbReference>
<dbReference type="InterPro" id="IPR022745">
    <property type="entry name" value="eIF4G1_eIF4E-bd"/>
</dbReference>
<dbReference type="PANTHER" id="PTHR23253">
    <property type="entry name" value="EUKARYOTIC TRANSLATION INITIATION FACTOR 4 GAMMA"/>
    <property type="match status" value="1"/>
</dbReference>
<dbReference type="InterPro" id="IPR003891">
    <property type="entry name" value="Initiation_fac_eIF4g_MI"/>
</dbReference>
<dbReference type="PANTHER" id="PTHR23253:SF9">
    <property type="entry name" value="EUKARYOTIC TRANSLATION INITIATION FACTOR 4 GAMMA 2"/>
    <property type="match status" value="1"/>
</dbReference>
<dbReference type="EMBL" id="MU155132">
    <property type="protein sequence ID" value="KAF9486002.1"/>
    <property type="molecule type" value="Genomic_DNA"/>
</dbReference>
<sequence>MTTNPMPLDLTNATTRGAVVPNTDLLEAAQFIMDIKVVQYPEGIKGPCSELNQNTKEGKFRYDRDFLLQFMSICKKKPAMLLPLDSISLDPTDRRHTSRSGSGRKGSGAVPQQRQGSFGLGFSPNTVGGRWPTPMTSTANQVGPGAPLHDRKRSKRGEKRDDKSDASGSGQQSYGGSRNDHSTQQALVSQLKPEAMSDEVAKKKIAEDTKEFFAVRNLQEAEVCFIALPSVHHHKLVDSFVSKAVESKEADAQLVADFFAQSTDKCSAAAFEEGFSGLAEFIEDIAIDAPKAAQLFALMIKGAKLDEEARARIAAKSSDSDKLLALLMPPKSPAMEASRREFSSRLTVDQILRNVTEVSFDSEEPLFYCDDEELGLDPSIVERHILSLLRTLNREHNLSEISDKLAGFLNMSLSDKPSNTKYIVDVIIVKATDHLPRSSEYAKLCRRIVDGLHDPGIFQITLVKHCHYVFKEYYDFKMPYTSSATIRRDADRNLSSNANFEEVYSFMQVERQALGVVKFTAGLYNVKILPWSTMLECMNLLLKDPQEQRIEALSMLLRASGQMLERENVYLNWFERIQEIAANNTIISSRAKNMLLTLIEYRDNGWKTPTKEGPSVDTRMQQLPKMASSPRNMYAYARVLNNIDQIQYPNGIKRPDPKLNSNTGAGNSRYDREFLLQFQDVCKECPVNLTLVREELRLEHRERPRFPRKS</sequence>
<feature type="domain" description="MI" evidence="5">
    <location>
        <begin position="200"/>
        <end position="319"/>
    </location>
</feature>
<proteinExistence type="inferred from homology"/>
<keyword evidence="7" id="KW-1185">Reference proteome</keyword>
<dbReference type="Gene3D" id="1.20.970.30">
    <property type="entry name" value="eIF4G, eIF4E-binding domain"/>
    <property type="match status" value="2"/>
</dbReference>
<evidence type="ECO:0000256" key="2">
    <source>
        <dbReference type="ARBA" id="ARBA00022540"/>
    </source>
</evidence>
<reference evidence="6" key="1">
    <citation type="submission" date="2020-11" db="EMBL/GenBank/DDBJ databases">
        <authorList>
            <consortium name="DOE Joint Genome Institute"/>
            <person name="Ahrendt S."/>
            <person name="Riley R."/>
            <person name="Andreopoulos W."/>
            <person name="Labutti K."/>
            <person name="Pangilinan J."/>
            <person name="Ruiz-Duenas F.J."/>
            <person name="Barrasa J.M."/>
            <person name="Sanchez-Garcia M."/>
            <person name="Camarero S."/>
            <person name="Miyauchi S."/>
            <person name="Serrano A."/>
            <person name="Linde D."/>
            <person name="Babiker R."/>
            <person name="Drula E."/>
            <person name="Ayuso-Fernandez I."/>
            <person name="Pacheco R."/>
            <person name="Padilla G."/>
            <person name="Ferreira P."/>
            <person name="Barriuso J."/>
            <person name="Kellner H."/>
            <person name="Castanera R."/>
            <person name="Alfaro M."/>
            <person name="Ramirez L."/>
            <person name="Pisabarro A.G."/>
            <person name="Kuo A."/>
            <person name="Tritt A."/>
            <person name="Lipzen A."/>
            <person name="He G."/>
            <person name="Yan M."/>
            <person name="Ng V."/>
            <person name="Cullen D."/>
            <person name="Martin F."/>
            <person name="Rosso M.-N."/>
            <person name="Henrissat B."/>
            <person name="Hibbett D."/>
            <person name="Martinez A.T."/>
            <person name="Grigoriev I.V."/>
        </authorList>
    </citation>
    <scope>NUCLEOTIDE SEQUENCE</scope>
    <source>
        <strain evidence="6">CIRM-BRFM 674</strain>
    </source>
</reference>
<dbReference type="Gene3D" id="1.25.40.180">
    <property type="match status" value="2"/>
</dbReference>
<protein>
    <submittedName>
        <fullName evidence="6">ARM repeat-containing protein</fullName>
    </submittedName>
</protein>
<dbReference type="Pfam" id="PF02847">
    <property type="entry name" value="MA3"/>
    <property type="match status" value="1"/>
</dbReference>
<keyword evidence="2" id="KW-0396">Initiation factor</keyword>
<evidence type="ECO:0000256" key="3">
    <source>
        <dbReference type="ARBA" id="ARBA00022917"/>
    </source>
</evidence>